<gene>
    <name evidence="4" type="ORF">SSPO_085280</name>
</gene>
<dbReference type="InterPro" id="IPR003594">
    <property type="entry name" value="HATPase_dom"/>
</dbReference>
<evidence type="ECO:0000313" key="4">
    <source>
        <dbReference type="EMBL" id="BBJ45810.1"/>
    </source>
</evidence>
<feature type="region of interest" description="Disordered" evidence="2">
    <location>
        <begin position="126"/>
        <end position="229"/>
    </location>
</feature>
<dbReference type="PANTHER" id="PTHR35526:SF3">
    <property type="entry name" value="ANTI-SIGMA-F FACTOR RSBW"/>
    <property type="match status" value="1"/>
</dbReference>
<dbReference type="PANTHER" id="PTHR35526">
    <property type="entry name" value="ANTI-SIGMA-F FACTOR RSBW-RELATED"/>
    <property type="match status" value="1"/>
</dbReference>
<dbReference type="EMBL" id="AP019620">
    <property type="protein sequence ID" value="BBJ45810.1"/>
    <property type="molecule type" value="Genomic_DNA"/>
</dbReference>
<evidence type="ECO:0000256" key="2">
    <source>
        <dbReference type="SAM" id="MobiDB-lite"/>
    </source>
</evidence>
<dbReference type="AlphaFoldDB" id="A0A499UYN5"/>
<dbReference type="PRINTS" id="PR01217">
    <property type="entry name" value="PRICHEXTENSN"/>
</dbReference>
<dbReference type="GO" id="GO:0004674">
    <property type="term" value="F:protein serine/threonine kinase activity"/>
    <property type="evidence" value="ECO:0007669"/>
    <property type="project" value="UniProtKB-KW"/>
</dbReference>
<keyword evidence="1" id="KW-0418">Kinase</keyword>
<accession>A0A499UYN5</accession>
<dbReference type="Proteomes" id="UP000463951">
    <property type="component" value="Chromosome"/>
</dbReference>
<dbReference type="InterPro" id="IPR050267">
    <property type="entry name" value="Anti-sigma-factor_SerPK"/>
</dbReference>
<dbReference type="CDD" id="cd16936">
    <property type="entry name" value="HATPase_RsbW-like"/>
    <property type="match status" value="1"/>
</dbReference>
<keyword evidence="1" id="KW-0723">Serine/threonine-protein kinase</keyword>
<dbReference type="InterPro" id="IPR036890">
    <property type="entry name" value="HATPase_C_sf"/>
</dbReference>
<protein>
    <recommendedName>
        <fullName evidence="3">Histidine kinase/HSP90-like ATPase domain-containing protein</fullName>
    </recommendedName>
</protein>
<organism evidence="4 5">
    <name type="scientific">Streptomyces antimycoticus</name>
    <dbReference type="NCBI Taxonomy" id="68175"/>
    <lineage>
        <taxon>Bacteria</taxon>
        <taxon>Bacillati</taxon>
        <taxon>Actinomycetota</taxon>
        <taxon>Actinomycetes</taxon>
        <taxon>Kitasatosporales</taxon>
        <taxon>Streptomycetaceae</taxon>
        <taxon>Streptomyces</taxon>
        <taxon>Streptomyces violaceusniger group</taxon>
    </lineage>
</organism>
<feature type="compositionally biased region" description="Low complexity" evidence="2">
    <location>
        <begin position="206"/>
        <end position="229"/>
    </location>
</feature>
<sequence>MELQALPSRIGQVRRIVSAQLRYWHLDPLIDPAALAVTELLTNVHRHAEPDKQCTVEIVLMRDRLTVSVRDQDPRLPRLRACDPVATHGRGLALVAAVSQSWGMHARDDGSGKVVWFTLAVPRPTATAKSPLTSHGAGRTAPPHRTDASRPAPAPTTPITGPAPTPGPATAPTPVAPAPVPVAPAPTPAPVAPAPVAPAPAPAPAPVAAAPASAVRERAPAAARSAASR</sequence>
<feature type="compositionally biased region" description="Pro residues" evidence="2">
    <location>
        <begin position="152"/>
        <end position="205"/>
    </location>
</feature>
<keyword evidence="1" id="KW-0808">Transferase</keyword>
<dbReference type="Gene3D" id="3.30.565.10">
    <property type="entry name" value="Histidine kinase-like ATPase, C-terminal domain"/>
    <property type="match status" value="1"/>
</dbReference>
<reference evidence="4 5" key="1">
    <citation type="journal article" date="2020" name="Int. J. Syst. Evol. Microbiol.">
        <title>Reclassification of Streptomyces castelarensis and Streptomyces sporoclivatus as later heterotypic synonyms of Streptomyces antimycoticus.</title>
        <authorList>
            <person name="Komaki H."/>
            <person name="Tamura T."/>
        </authorList>
    </citation>
    <scope>NUCLEOTIDE SEQUENCE [LARGE SCALE GENOMIC DNA]</scope>
    <source>
        <strain evidence="4 5">NBRC 100767</strain>
    </source>
</reference>
<dbReference type="SUPFAM" id="SSF55874">
    <property type="entry name" value="ATPase domain of HSP90 chaperone/DNA topoisomerase II/histidine kinase"/>
    <property type="match status" value="1"/>
</dbReference>
<evidence type="ECO:0000313" key="5">
    <source>
        <dbReference type="Proteomes" id="UP000463951"/>
    </source>
</evidence>
<evidence type="ECO:0000256" key="1">
    <source>
        <dbReference type="ARBA" id="ARBA00022527"/>
    </source>
</evidence>
<dbReference type="Pfam" id="PF13581">
    <property type="entry name" value="HATPase_c_2"/>
    <property type="match status" value="1"/>
</dbReference>
<evidence type="ECO:0000259" key="3">
    <source>
        <dbReference type="Pfam" id="PF13581"/>
    </source>
</evidence>
<proteinExistence type="predicted"/>
<feature type="domain" description="Histidine kinase/HSP90-like ATPase" evidence="3">
    <location>
        <begin position="4"/>
        <end position="118"/>
    </location>
</feature>
<name>A0A499UYN5_9ACTN</name>